<proteinExistence type="predicted"/>
<organism evidence="2 3">
    <name type="scientific">Fusarium zealandicum</name>
    <dbReference type="NCBI Taxonomy" id="1053134"/>
    <lineage>
        <taxon>Eukaryota</taxon>
        <taxon>Fungi</taxon>
        <taxon>Dikarya</taxon>
        <taxon>Ascomycota</taxon>
        <taxon>Pezizomycotina</taxon>
        <taxon>Sordariomycetes</taxon>
        <taxon>Hypocreomycetidae</taxon>
        <taxon>Hypocreales</taxon>
        <taxon>Nectriaceae</taxon>
        <taxon>Fusarium</taxon>
        <taxon>Fusarium staphyleae species complex</taxon>
    </lineage>
</organism>
<keyword evidence="1" id="KW-1133">Transmembrane helix</keyword>
<reference evidence="2" key="2">
    <citation type="submission" date="2020-05" db="EMBL/GenBank/DDBJ databases">
        <authorList>
            <person name="Kim H.-S."/>
            <person name="Proctor R.H."/>
            <person name="Brown D.W."/>
        </authorList>
    </citation>
    <scope>NUCLEOTIDE SEQUENCE</scope>
    <source>
        <strain evidence="2">NRRL 22465</strain>
    </source>
</reference>
<keyword evidence="1" id="KW-0812">Transmembrane</keyword>
<name>A0A8H4USU1_9HYPO</name>
<gene>
    <name evidence="2" type="ORF">FZEAL_1783</name>
</gene>
<evidence type="ECO:0000256" key="1">
    <source>
        <dbReference type="SAM" id="Phobius"/>
    </source>
</evidence>
<sequence>MPHVAKLKETLDRLFGYVAYEQAASYTKASDIDNVCSTLTRLAGPLEFVDQESMANAVNVAQTRQATVLQERIATQQAEADEQGPQATAMTDANCLHIYVWVTTGYLGVWQLLPLLFRGAKERRRTASRTPQY</sequence>
<evidence type="ECO:0000313" key="2">
    <source>
        <dbReference type="EMBL" id="KAF4982634.1"/>
    </source>
</evidence>
<accession>A0A8H4USU1</accession>
<protein>
    <submittedName>
        <fullName evidence="2">Uncharacterized protein</fullName>
    </submittedName>
</protein>
<feature type="transmembrane region" description="Helical" evidence="1">
    <location>
        <begin position="98"/>
        <end position="117"/>
    </location>
</feature>
<evidence type="ECO:0000313" key="3">
    <source>
        <dbReference type="Proteomes" id="UP000635477"/>
    </source>
</evidence>
<dbReference type="AlphaFoldDB" id="A0A8H4USU1"/>
<keyword evidence="3" id="KW-1185">Reference proteome</keyword>
<comment type="caution">
    <text evidence="2">The sequence shown here is derived from an EMBL/GenBank/DDBJ whole genome shotgun (WGS) entry which is preliminary data.</text>
</comment>
<dbReference type="EMBL" id="JABEYC010000104">
    <property type="protein sequence ID" value="KAF4982634.1"/>
    <property type="molecule type" value="Genomic_DNA"/>
</dbReference>
<keyword evidence="1" id="KW-0472">Membrane</keyword>
<dbReference type="Proteomes" id="UP000635477">
    <property type="component" value="Unassembled WGS sequence"/>
</dbReference>
<reference evidence="2" key="1">
    <citation type="journal article" date="2020" name="BMC Genomics">
        <title>Correction to: Identification and distribution of gene clusters required for synthesis of sphingolipid metabolism inhibitors in diverse species of the filamentous fungus Fusarium.</title>
        <authorList>
            <person name="Kim H.S."/>
            <person name="Lohmar J.M."/>
            <person name="Busman M."/>
            <person name="Brown D.W."/>
            <person name="Naumann T.A."/>
            <person name="Divon H.H."/>
            <person name="Lysoe E."/>
            <person name="Uhlig S."/>
            <person name="Proctor R.H."/>
        </authorList>
    </citation>
    <scope>NUCLEOTIDE SEQUENCE</scope>
    <source>
        <strain evidence="2">NRRL 22465</strain>
    </source>
</reference>